<keyword evidence="2" id="KW-0479">Metal-binding</keyword>
<evidence type="ECO:0000256" key="5">
    <source>
        <dbReference type="SAM" id="MobiDB-lite"/>
    </source>
</evidence>
<gene>
    <name evidence="6" type="ORF">VSS37_09695</name>
</gene>
<evidence type="ECO:0000256" key="2">
    <source>
        <dbReference type="ARBA" id="ARBA00022723"/>
    </source>
</evidence>
<dbReference type="PROSITE" id="PS01053">
    <property type="entry name" value="ARGINASE_1"/>
    <property type="match status" value="1"/>
</dbReference>
<dbReference type="PANTHER" id="PTHR11358:SF26">
    <property type="entry name" value="GUANIDINO ACID HYDROLASE, MITOCHONDRIAL"/>
    <property type="match status" value="1"/>
</dbReference>
<dbReference type="PIRSF" id="PIRSF036979">
    <property type="entry name" value="Arginase"/>
    <property type="match status" value="1"/>
</dbReference>
<dbReference type="Pfam" id="PF00491">
    <property type="entry name" value="Arginase"/>
    <property type="match status" value="1"/>
</dbReference>
<reference evidence="7" key="1">
    <citation type="submission" date="2023-07" db="EMBL/GenBank/DDBJ databases">
        <title>The carbon used by Thiothrix.</title>
        <authorList>
            <person name="Chen L."/>
        </authorList>
    </citation>
    <scope>NUCLEOTIDE SEQUENCE [LARGE SCALE GENOMIC DNA]</scope>
</reference>
<dbReference type="CDD" id="cd09990">
    <property type="entry name" value="Agmatinase-like"/>
    <property type="match status" value="1"/>
</dbReference>
<dbReference type="EMBL" id="JAYMYJ010000093">
    <property type="protein sequence ID" value="MEB4591249.1"/>
    <property type="molecule type" value="Genomic_DNA"/>
</dbReference>
<proteinExistence type="inferred from homology"/>
<dbReference type="SUPFAM" id="SSF52768">
    <property type="entry name" value="Arginase/deacetylase"/>
    <property type="match status" value="1"/>
</dbReference>
<dbReference type="InterPro" id="IPR023696">
    <property type="entry name" value="Ureohydrolase_dom_sf"/>
</dbReference>
<sequence length="366" mass="40057">MSNDLGGDWKQERPPQRNPAREPGPIDLQRFRALPHYAGIPTFMGVPLCMNQEDLKAGQVDVAILGAPVDSSSGQRGAAFGPRYIRCDERTLWHNPRAMINPDTRVRPFATLKVVDYGDAPVDPFSIDNSMEPIRAMVREVAEIGAVPIILGGDHSILWPNAAAIADVYGPGKVGVVHFDTHADCSSSFLGHLASHGTPVARLIEDEHIPGKNFVQVGLHSFAQPDEQLMAWMRERGMRTHYMAEIDRIGFAAVLEKAIEEALDGPEYIYLSIDIDVLDPAFAPGTGTPEAGGLTPRELLPAIRRICHETQVVGMDIVEVAPHLDPGYTTAMYARRAVLEALSGMAQRRLEIPGKRYLHPIAAGEE</sequence>
<dbReference type="PANTHER" id="PTHR11358">
    <property type="entry name" value="ARGINASE/AGMATINASE"/>
    <property type="match status" value="1"/>
</dbReference>
<organism evidence="6 7">
    <name type="scientific">Candidatus Thiothrix phosphatis</name>
    <dbReference type="NCBI Taxonomy" id="3112415"/>
    <lineage>
        <taxon>Bacteria</taxon>
        <taxon>Pseudomonadati</taxon>
        <taxon>Pseudomonadota</taxon>
        <taxon>Gammaproteobacteria</taxon>
        <taxon>Thiotrichales</taxon>
        <taxon>Thiotrichaceae</taxon>
        <taxon>Thiothrix</taxon>
    </lineage>
</organism>
<dbReference type="InterPro" id="IPR006035">
    <property type="entry name" value="Ureohydrolase"/>
</dbReference>
<dbReference type="Gene3D" id="3.40.800.10">
    <property type="entry name" value="Ureohydrolase domain"/>
    <property type="match status" value="1"/>
</dbReference>
<evidence type="ECO:0000256" key="4">
    <source>
        <dbReference type="RuleBase" id="RU003684"/>
    </source>
</evidence>
<dbReference type="PROSITE" id="PS51409">
    <property type="entry name" value="ARGINASE_2"/>
    <property type="match status" value="1"/>
</dbReference>
<comment type="caution">
    <text evidence="6">The sequence shown here is derived from an EMBL/GenBank/DDBJ whole genome shotgun (WGS) entry which is preliminary data.</text>
</comment>
<keyword evidence="7" id="KW-1185">Reference proteome</keyword>
<accession>A0ABU6CWP6</accession>
<evidence type="ECO:0000256" key="3">
    <source>
        <dbReference type="ARBA" id="ARBA00022801"/>
    </source>
</evidence>
<protein>
    <submittedName>
        <fullName evidence="6">Agmatinase family protein</fullName>
    </submittedName>
</protein>
<dbReference type="PRINTS" id="PR00116">
    <property type="entry name" value="ARGINASE"/>
</dbReference>
<evidence type="ECO:0000313" key="7">
    <source>
        <dbReference type="Proteomes" id="UP001308005"/>
    </source>
</evidence>
<name>A0ABU6CWP6_9GAMM</name>
<keyword evidence="3 4" id="KW-0378">Hydrolase</keyword>
<comment type="similarity">
    <text evidence="1">Belongs to the arginase family. Agmatinase subfamily.</text>
</comment>
<dbReference type="RefSeq" id="WP_324694715.1">
    <property type="nucleotide sequence ID" value="NZ_JAYMYJ010000093.1"/>
</dbReference>
<dbReference type="InterPro" id="IPR020855">
    <property type="entry name" value="Ureohydrolase_Mn_BS"/>
</dbReference>
<evidence type="ECO:0000256" key="1">
    <source>
        <dbReference type="ARBA" id="ARBA00009227"/>
    </source>
</evidence>
<feature type="region of interest" description="Disordered" evidence="5">
    <location>
        <begin position="1"/>
        <end position="26"/>
    </location>
</feature>
<evidence type="ECO:0000313" key="6">
    <source>
        <dbReference type="EMBL" id="MEB4591249.1"/>
    </source>
</evidence>
<dbReference type="Proteomes" id="UP001308005">
    <property type="component" value="Unassembled WGS sequence"/>
</dbReference>